<dbReference type="InterPro" id="IPR038614">
    <property type="entry name" value="GK_N_sf"/>
</dbReference>
<evidence type="ECO:0000259" key="2">
    <source>
        <dbReference type="Pfam" id="PF13660"/>
    </source>
</evidence>
<dbReference type="RefSeq" id="WP_096409137.1">
    <property type="nucleotide sequence ID" value="NZ_AP017372.2"/>
</dbReference>
<dbReference type="InterPro" id="IPR025286">
    <property type="entry name" value="MOFRL_assoc_dom"/>
</dbReference>
<dbReference type="GO" id="GO:0008887">
    <property type="term" value="F:glycerate kinase activity"/>
    <property type="evidence" value="ECO:0007669"/>
    <property type="project" value="InterPro"/>
</dbReference>
<dbReference type="GO" id="GO:0005737">
    <property type="term" value="C:cytoplasm"/>
    <property type="evidence" value="ECO:0007669"/>
    <property type="project" value="TreeGrafter"/>
</dbReference>
<gene>
    <name evidence="3" type="ORF">HH1059_11280</name>
</gene>
<feature type="domain" description="MOFRL-associated" evidence="2">
    <location>
        <begin position="11"/>
        <end position="248"/>
    </location>
</feature>
<dbReference type="Pfam" id="PF13660">
    <property type="entry name" value="DUF4147"/>
    <property type="match status" value="1"/>
</dbReference>
<dbReference type="InterPro" id="IPR007835">
    <property type="entry name" value="MOFRL"/>
</dbReference>
<reference evidence="3" key="1">
    <citation type="submission" date="2016-02" db="EMBL/GenBank/DDBJ databases">
        <title>Halorhodospira halochloris DSM-1059 complete genome, version 2.</title>
        <authorList>
            <person name="Tsukatani Y."/>
        </authorList>
    </citation>
    <scope>NUCLEOTIDE SEQUENCE</scope>
    <source>
        <strain evidence="3">DSM 1059</strain>
    </source>
</reference>
<keyword evidence="4" id="KW-1185">Reference proteome</keyword>
<dbReference type="EMBL" id="AP017372">
    <property type="protein sequence ID" value="BAU57820.1"/>
    <property type="molecule type" value="Genomic_DNA"/>
</dbReference>
<dbReference type="Gene3D" id="3.40.50.10180">
    <property type="entry name" value="Glycerate kinase, MOFRL-like N-terminal domain"/>
    <property type="match status" value="1"/>
</dbReference>
<dbReference type="KEGG" id="hhk:HH1059_11280"/>
<dbReference type="PANTHER" id="PTHR12227:SF0">
    <property type="entry name" value="GLYCERATE KINASE"/>
    <property type="match status" value="1"/>
</dbReference>
<feature type="domain" description="MOFRL" evidence="1">
    <location>
        <begin position="324"/>
        <end position="432"/>
    </location>
</feature>
<accession>A0A110B565</accession>
<protein>
    <submittedName>
        <fullName evidence="3">D-glycerate 2-kinase</fullName>
    </submittedName>
</protein>
<dbReference type="PANTHER" id="PTHR12227">
    <property type="entry name" value="GLYCERATE KINASE"/>
    <property type="match status" value="1"/>
</dbReference>
<evidence type="ECO:0000313" key="3">
    <source>
        <dbReference type="EMBL" id="BAU57820.1"/>
    </source>
</evidence>
<dbReference type="Pfam" id="PF05161">
    <property type="entry name" value="MOFRL"/>
    <property type="match status" value="1"/>
</dbReference>
<dbReference type="InterPro" id="IPR039760">
    <property type="entry name" value="MOFRL_protein"/>
</dbReference>
<dbReference type="InterPro" id="IPR037035">
    <property type="entry name" value="GK-like_C_sf"/>
</dbReference>
<dbReference type="Gene3D" id="3.40.1480.10">
    <property type="entry name" value="MOFRL domain"/>
    <property type="match status" value="1"/>
</dbReference>
<proteinExistence type="predicted"/>
<evidence type="ECO:0000259" key="1">
    <source>
        <dbReference type="Pfam" id="PF05161"/>
    </source>
</evidence>
<evidence type="ECO:0000313" key="4">
    <source>
        <dbReference type="Proteomes" id="UP000218890"/>
    </source>
</evidence>
<dbReference type="Proteomes" id="UP000218890">
    <property type="component" value="Chromosome"/>
</dbReference>
<dbReference type="OrthoDB" id="9766552at2"/>
<name>A0A110B565_HALHR</name>
<organism evidence="3 4">
    <name type="scientific">Halorhodospira halochloris</name>
    <name type="common">Ectothiorhodospira halochloris</name>
    <dbReference type="NCBI Taxonomy" id="1052"/>
    <lineage>
        <taxon>Bacteria</taxon>
        <taxon>Pseudomonadati</taxon>
        <taxon>Pseudomonadota</taxon>
        <taxon>Gammaproteobacteria</taxon>
        <taxon>Chromatiales</taxon>
        <taxon>Ectothiorhodospiraceae</taxon>
        <taxon>Halorhodospira</taxon>
    </lineage>
</organism>
<sequence>MQLSRSQACGAIFRAGVAAVDGYAAVAKALQLEGEWLRIGEEWLDLSTMRRLIVIGAGKATWAMAAAVEAALGERIDSGVISVKYGHTGSPALERIRVIEAGHPLPDAASLKGASEALALLDGCEDNDLVIGLLSGGASALWEQPVAGLKLADLEETQRVLLASGADIAAMNSVRRALSTIKGGGAARHASPARCSVLVISDVLGDDLDTIASAPFRPAAAVSRHSACAEIERLGLRPHLPAAVLRFLDSADGVEEGSGEVATSNPPHTVVANNAQAVAAAAEHARRLGYRVECWPEPLVGPVESVVEAWWQAVAGVDLSEGPVCLIGGGEPTVTLPQSPEEGGRSQHAALLLALRARARGRDDVTLLCAGTDGTDGPTTVAGGCVDGESAARMEAAGYDPVNAVENFASGPALAAAGAQVVTGPTQTNVMDLWVALVG</sequence>
<dbReference type="AlphaFoldDB" id="A0A110B565"/>
<dbReference type="SUPFAM" id="SSF82544">
    <property type="entry name" value="GckA/TtuD-like"/>
    <property type="match status" value="1"/>
</dbReference>